<evidence type="ECO:0000259" key="6">
    <source>
        <dbReference type="PROSITE" id="PS50977"/>
    </source>
</evidence>
<reference evidence="7 8" key="1">
    <citation type="submission" date="2017-10" db="EMBL/GenBank/DDBJ databases">
        <title>Genome announcement of Methylocella silvestris TVC from permafrost.</title>
        <authorList>
            <person name="Wang J."/>
            <person name="Geng K."/>
            <person name="Ul-Haque F."/>
            <person name="Crombie A.T."/>
            <person name="Street L.E."/>
            <person name="Wookey P.A."/>
            <person name="Murrell J.C."/>
            <person name="Pratscher J."/>
        </authorList>
    </citation>
    <scope>NUCLEOTIDE SEQUENCE [LARGE SCALE GENOMIC DNA]</scope>
    <source>
        <strain evidence="7 8">TVC</strain>
    </source>
</reference>
<dbReference type="Proteomes" id="UP000236286">
    <property type="component" value="Unassembled WGS sequence"/>
</dbReference>
<dbReference type="InterPro" id="IPR041490">
    <property type="entry name" value="KstR2_TetR_C"/>
</dbReference>
<organism evidence="7 8">
    <name type="scientific">Methylocella silvestris</name>
    <dbReference type="NCBI Taxonomy" id="199596"/>
    <lineage>
        <taxon>Bacteria</taxon>
        <taxon>Pseudomonadati</taxon>
        <taxon>Pseudomonadota</taxon>
        <taxon>Alphaproteobacteria</taxon>
        <taxon>Hyphomicrobiales</taxon>
        <taxon>Beijerinckiaceae</taxon>
        <taxon>Methylocella</taxon>
    </lineage>
</organism>
<keyword evidence="1" id="KW-0805">Transcription regulation</keyword>
<dbReference type="PROSITE" id="PS50977">
    <property type="entry name" value="HTH_TETR_2"/>
    <property type="match status" value="1"/>
</dbReference>
<dbReference type="Pfam" id="PF00440">
    <property type="entry name" value="TetR_N"/>
    <property type="match status" value="1"/>
</dbReference>
<dbReference type="Pfam" id="PF17932">
    <property type="entry name" value="TetR_C_24"/>
    <property type="match status" value="1"/>
</dbReference>
<dbReference type="OrthoDB" id="9779746at2"/>
<dbReference type="EMBL" id="PDZR01000013">
    <property type="protein sequence ID" value="PNG25681.1"/>
    <property type="molecule type" value="Genomic_DNA"/>
</dbReference>
<evidence type="ECO:0000256" key="3">
    <source>
        <dbReference type="ARBA" id="ARBA00023163"/>
    </source>
</evidence>
<dbReference type="RefSeq" id="WP_102844034.1">
    <property type="nucleotide sequence ID" value="NZ_PDZR01000013.1"/>
</dbReference>
<dbReference type="GO" id="GO:0003700">
    <property type="term" value="F:DNA-binding transcription factor activity"/>
    <property type="evidence" value="ECO:0007669"/>
    <property type="project" value="TreeGrafter"/>
</dbReference>
<dbReference type="AlphaFoldDB" id="A0A2J7TFX4"/>
<feature type="domain" description="HTH tetR-type" evidence="6">
    <location>
        <begin position="10"/>
        <end position="70"/>
    </location>
</feature>
<name>A0A2J7TFX4_METSI</name>
<evidence type="ECO:0000256" key="5">
    <source>
        <dbReference type="SAM" id="Phobius"/>
    </source>
</evidence>
<dbReference type="InterPro" id="IPR050109">
    <property type="entry name" value="HTH-type_TetR-like_transc_reg"/>
</dbReference>
<sequence length="197" mass="22191">MPRKKGSIGADTANAIYTSGTRLIATHGFEAMSLRQLAADVGIQASSLYNHILNKHALLHGIMLNYMRDLLDKAAAEVPPKGEAAEQLRLFVAFHVRFHMTRNEDLRIINQELRSLEAAQRVEIVAMRDDYEKILEGILRRGVRSRVFRIKDIRVTTFAIIAMLTGIAAWWRPDGRLPVDDLVALHQDLVLRSVGAR</sequence>
<comment type="caution">
    <text evidence="7">The sequence shown here is derived from an EMBL/GenBank/DDBJ whole genome shotgun (WGS) entry which is preliminary data.</text>
</comment>
<evidence type="ECO:0000256" key="1">
    <source>
        <dbReference type="ARBA" id="ARBA00023015"/>
    </source>
</evidence>
<keyword evidence="5" id="KW-0472">Membrane</keyword>
<evidence type="ECO:0000313" key="8">
    <source>
        <dbReference type="Proteomes" id="UP000236286"/>
    </source>
</evidence>
<keyword evidence="5" id="KW-0812">Transmembrane</keyword>
<dbReference type="InterPro" id="IPR009057">
    <property type="entry name" value="Homeodomain-like_sf"/>
</dbReference>
<accession>A0A2J7TFX4</accession>
<keyword evidence="5" id="KW-1133">Transmembrane helix</keyword>
<dbReference type="InterPro" id="IPR036271">
    <property type="entry name" value="Tet_transcr_reg_TetR-rel_C_sf"/>
</dbReference>
<dbReference type="SUPFAM" id="SSF48498">
    <property type="entry name" value="Tetracyclin repressor-like, C-terminal domain"/>
    <property type="match status" value="1"/>
</dbReference>
<dbReference type="Gene3D" id="1.10.357.10">
    <property type="entry name" value="Tetracycline Repressor, domain 2"/>
    <property type="match status" value="1"/>
</dbReference>
<dbReference type="PANTHER" id="PTHR30055">
    <property type="entry name" value="HTH-TYPE TRANSCRIPTIONAL REGULATOR RUTR"/>
    <property type="match status" value="1"/>
</dbReference>
<dbReference type="Gene3D" id="1.10.10.60">
    <property type="entry name" value="Homeodomain-like"/>
    <property type="match status" value="1"/>
</dbReference>
<feature type="DNA-binding region" description="H-T-H motif" evidence="4">
    <location>
        <begin position="33"/>
        <end position="52"/>
    </location>
</feature>
<evidence type="ECO:0000256" key="2">
    <source>
        <dbReference type="ARBA" id="ARBA00023125"/>
    </source>
</evidence>
<dbReference type="GO" id="GO:0000976">
    <property type="term" value="F:transcription cis-regulatory region binding"/>
    <property type="evidence" value="ECO:0007669"/>
    <property type="project" value="TreeGrafter"/>
</dbReference>
<evidence type="ECO:0000256" key="4">
    <source>
        <dbReference type="PROSITE-ProRule" id="PRU00335"/>
    </source>
</evidence>
<keyword evidence="3" id="KW-0804">Transcription</keyword>
<proteinExistence type="predicted"/>
<keyword evidence="2 4" id="KW-0238">DNA-binding</keyword>
<dbReference type="SUPFAM" id="SSF46689">
    <property type="entry name" value="Homeodomain-like"/>
    <property type="match status" value="1"/>
</dbReference>
<dbReference type="PANTHER" id="PTHR30055:SF234">
    <property type="entry name" value="HTH-TYPE TRANSCRIPTIONAL REGULATOR BETI"/>
    <property type="match status" value="1"/>
</dbReference>
<feature type="transmembrane region" description="Helical" evidence="5">
    <location>
        <begin position="153"/>
        <end position="171"/>
    </location>
</feature>
<gene>
    <name evidence="7" type="ORF">CR492_12220</name>
</gene>
<evidence type="ECO:0000313" key="7">
    <source>
        <dbReference type="EMBL" id="PNG25681.1"/>
    </source>
</evidence>
<protein>
    <submittedName>
        <fullName evidence="7">TetR family transcriptional regulator</fullName>
    </submittedName>
</protein>
<dbReference type="InterPro" id="IPR001647">
    <property type="entry name" value="HTH_TetR"/>
</dbReference>